<dbReference type="InterPro" id="IPR027417">
    <property type="entry name" value="P-loop_NTPase"/>
</dbReference>
<name>A0A542YWR6_9MICO</name>
<dbReference type="Proteomes" id="UP000319516">
    <property type="component" value="Unassembled WGS sequence"/>
</dbReference>
<comment type="caution">
    <text evidence="2">The sequence shown here is derived from an EMBL/GenBank/DDBJ whole genome shotgun (WGS) entry which is preliminary data.</text>
</comment>
<dbReference type="InterPro" id="IPR011646">
    <property type="entry name" value="KAP_P-loop"/>
</dbReference>
<evidence type="ECO:0000259" key="1">
    <source>
        <dbReference type="Pfam" id="PF07693"/>
    </source>
</evidence>
<dbReference type="InterPro" id="IPR052754">
    <property type="entry name" value="NTPase_KAP_P-loop"/>
</dbReference>
<evidence type="ECO:0000313" key="2">
    <source>
        <dbReference type="EMBL" id="TQL52414.1"/>
    </source>
</evidence>
<reference evidence="2 3" key="1">
    <citation type="submission" date="2019-06" db="EMBL/GenBank/DDBJ databases">
        <title>Sequencing the genomes of 1000 actinobacteria strains.</title>
        <authorList>
            <person name="Klenk H.-P."/>
        </authorList>
    </citation>
    <scope>NUCLEOTIDE SEQUENCE [LARGE SCALE GENOMIC DNA]</scope>
    <source>
        <strain evidence="2 3">DSM 12335</strain>
    </source>
</reference>
<feature type="domain" description="KAP NTPase" evidence="1">
    <location>
        <begin position="23"/>
        <end position="308"/>
    </location>
</feature>
<dbReference type="PANTHER" id="PTHR22674">
    <property type="entry name" value="NTPASE, KAP FAMILY P-LOOP DOMAIN-CONTAINING 1"/>
    <property type="match status" value="1"/>
</dbReference>
<sequence>MDGIGISDLPVGSERDDQLGISGYAAGLADFILRCPMPMTIAVQGDWGTGKTSTMSLVQGHLRDATVVSFNTWQYSQFDLGEDLPFHLLQTIMTRLTDDGTGRKNAFLRRAWLATTKAGRAAASTFSHIVADRIGGDIASTTVDAFVGKLLETGDDRGPAGLFEELREEFAEIVAVNNSAKGPAHRTVIFVDDLDRIRPTRAVEIMEILKTVMDVDGCVYVLAIDFNVVRQGVRDKYGPEFDERKAAAFFDKIIQVPFHMPVSSFEIEPLLRAHSADLGEDSATAVDLLRSSIGRNPRSVKRILNAVALNTCIQDHVRGGSAPRLRPVEFLGSAALQTAYAGFYAELDERDADGKGALLEGVLRLADDSGDPEDQEPWVTHGVEKDRFGAFLEFITRYADALDLRDGQSVDGQRVEEVMQITSVTMGHQTREREPAIARVLDLASRVSNQRARISDPTVLDRIAALENAVRADVGEFVATESNCSSRWRWYAVRPGGTDKPRRRFCEVSLPRSGRPTFYVGRASWPNADELRGLAEGLGSAGWDVVVSERSDALVHVRAVSPDADLMQLHPLLVAAYRGAGASRDHHVGAGSPRRP</sequence>
<protein>
    <submittedName>
        <fullName evidence="2">KAP-like P-loop domain-containing protein</fullName>
    </submittedName>
</protein>
<dbReference type="EMBL" id="VFOP01000001">
    <property type="protein sequence ID" value="TQL52414.1"/>
    <property type="molecule type" value="Genomic_DNA"/>
</dbReference>
<organism evidence="2 3">
    <name type="scientific">Ornithinicoccus hortensis</name>
    <dbReference type="NCBI Taxonomy" id="82346"/>
    <lineage>
        <taxon>Bacteria</taxon>
        <taxon>Bacillati</taxon>
        <taxon>Actinomycetota</taxon>
        <taxon>Actinomycetes</taxon>
        <taxon>Micrococcales</taxon>
        <taxon>Intrasporangiaceae</taxon>
        <taxon>Ornithinicoccus</taxon>
    </lineage>
</organism>
<gene>
    <name evidence="2" type="ORF">FB467_3600</name>
</gene>
<dbReference type="Pfam" id="PF07693">
    <property type="entry name" value="KAP_NTPase"/>
    <property type="match status" value="1"/>
</dbReference>
<dbReference type="PANTHER" id="PTHR22674:SF6">
    <property type="entry name" value="NTPASE KAP FAMILY P-LOOP DOMAIN-CONTAINING PROTEIN 1"/>
    <property type="match status" value="1"/>
</dbReference>
<evidence type="ECO:0000313" key="3">
    <source>
        <dbReference type="Proteomes" id="UP000319516"/>
    </source>
</evidence>
<dbReference type="OrthoDB" id="88903at2"/>
<dbReference type="RefSeq" id="WP_141786291.1">
    <property type="nucleotide sequence ID" value="NZ_BAAAIK010000001.1"/>
</dbReference>
<proteinExistence type="predicted"/>
<keyword evidence="3" id="KW-1185">Reference proteome</keyword>
<dbReference type="Gene3D" id="3.40.50.300">
    <property type="entry name" value="P-loop containing nucleotide triphosphate hydrolases"/>
    <property type="match status" value="1"/>
</dbReference>
<accession>A0A542YWR6</accession>
<dbReference type="AlphaFoldDB" id="A0A542YWR6"/>
<dbReference type="SUPFAM" id="SSF52540">
    <property type="entry name" value="P-loop containing nucleoside triphosphate hydrolases"/>
    <property type="match status" value="1"/>
</dbReference>